<dbReference type="InterPro" id="IPR002172">
    <property type="entry name" value="LDrepeatLR_classA_rpt"/>
</dbReference>
<evidence type="ECO:0000256" key="2">
    <source>
        <dbReference type="SAM" id="Coils"/>
    </source>
</evidence>
<dbReference type="Pfam" id="PF12999">
    <property type="entry name" value="PRKCSH-like"/>
    <property type="match status" value="1"/>
</dbReference>
<keyword evidence="2" id="KW-0175">Coiled coil</keyword>
<proteinExistence type="predicted"/>
<dbReference type="GO" id="GO:0017177">
    <property type="term" value="C:glucosidase II complex"/>
    <property type="evidence" value="ECO:0007669"/>
    <property type="project" value="TreeGrafter"/>
</dbReference>
<evidence type="ECO:0000259" key="4">
    <source>
        <dbReference type="Pfam" id="PF12999"/>
    </source>
</evidence>
<reference evidence="5" key="1">
    <citation type="submission" date="2019-02" db="EMBL/GenBank/DDBJ databases">
        <title>Genome sequencing of the rare red list fungi Bondarzewia mesenterica.</title>
        <authorList>
            <person name="Buettner E."/>
            <person name="Kellner H."/>
        </authorList>
    </citation>
    <scope>NUCLEOTIDE SEQUENCE [LARGE SCALE GENOMIC DNA]</scope>
    <source>
        <strain evidence="5">DSM 108281</strain>
    </source>
</reference>
<comment type="caution">
    <text evidence="5">The sequence shown here is derived from an EMBL/GenBank/DDBJ whole genome shotgun (WGS) entry which is preliminary data.</text>
</comment>
<feature type="non-terminal residue" evidence="5">
    <location>
        <position position="586"/>
    </location>
</feature>
<feature type="compositionally biased region" description="Polar residues" evidence="3">
    <location>
        <begin position="11"/>
        <end position="25"/>
    </location>
</feature>
<dbReference type="PANTHER" id="PTHR12630">
    <property type="entry name" value="N-LINKED OLIGOSACCHARIDE PROCESSING"/>
    <property type="match status" value="1"/>
</dbReference>
<sequence length="586" mass="64995">MLLRNDKKTRSFTVGSTRSACSQSGMRLRNNKRLKKYALSKPDAPKPSARAEQARAAYGPQNAMNIIAGPSQTGQGVHLRFIGDLVSTPKPLVRKPIPFASGPGARRVEGPRMPVASQTMNIPGAIFQTRGVLTAQEVEEGIKRAEEQRTVEADAVRKREWERMETEGKFEELAQMRAAHERQQLMAFETMSDLCPTELVEPAVEGSESGTVRGHSDVDMDIDDDASVVLKMEDGADVLMQDSEGAEIRESSPDELAIEQKITGCEQELLGLCSQDDGKVRGSIARHIQGLKDTLTDMRRRQRSRAEAMERKRDQMVLNRRVRLKEKDTGGPSGARLMDPGPSTSHRPMHSWLLLPLLPLLASPLPITALEVPKTHGVPPHLVHRYTSEGSGTWTCLDGSQRIPWTSVNDDYCDCADRSDEPGTGACPDTLFYCKNEGHIGASIPSSRVNDGICEPDCCDGSDEPSSVCENTCKEVGEEYRRRVDAERKLRKTGSKIRSTYVAFAQKEKKRLEGEIKNVEKEIITGEKEVARLKDIADRTESLSAEALEHKKQSPLYASLIAHSNALKSLQREHKKHLEREKSLGE</sequence>
<dbReference type="EMBL" id="SGPL01001105">
    <property type="protein sequence ID" value="THH04769.1"/>
    <property type="molecule type" value="Genomic_DNA"/>
</dbReference>
<evidence type="ECO:0000313" key="6">
    <source>
        <dbReference type="Proteomes" id="UP000310158"/>
    </source>
</evidence>
<dbReference type="PANTHER" id="PTHR12630:SF1">
    <property type="entry name" value="GLUCOSIDASE 2 SUBUNIT BETA"/>
    <property type="match status" value="1"/>
</dbReference>
<organism evidence="5 6">
    <name type="scientific">Bondarzewia mesenterica</name>
    <dbReference type="NCBI Taxonomy" id="1095465"/>
    <lineage>
        <taxon>Eukaryota</taxon>
        <taxon>Fungi</taxon>
        <taxon>Dikarya</taxon>
        <taxon>Basidiomycota</taxon>
        <taxon>Agaricomycotina</taxon>
        <taxon>Agaricomycetes</taxon>
        <taxon>Russulales</taxon>
        <taxon>Bondarzewiaceae</taxon>
        <taxon>Bondarzewia</taxon>
    </lineage>
</organism>
<dbReference type="AlphaFoldDB" id="A0A4S4L0I9"/>
<name>A0A4S4L0I9_9AGAM</name>
<protein>
    <recommendedName>
        <fullName evidence="4">Glucosidase II beta subunit N-terminal domain-containing protein</fullName>
    </recommendedName>
</protein>
<gene>
    <name evidence="5" type="ORF">EW146_g10088</name>
</gene>
<dbReference type="Proteomes" id="UP000310158">
    <property type="component" value="Unassembled WGS sequence"/>
</dbReference>
<dbReference type="OrthoDB" id="28322at2759"/>
<keyword evidence="6" id="KW-1185">Reference proteome</keyword>
<keyword evidence="1" id="KW-1015">Disulfide bond</keyword>
<evidence type="ECO:0000256" key="3">
    <source>
        <dbReference type="SAM" id="MobiDB-lite"/>
    </source>
</evidence>
<accession>A0A4S4L0I9</accession>
<dbReference type="PROSITE" id="PS50068">
    <property type="entry name" value="LDLRA_2"/>
    <property type="match status" value="1"/>
</dbReference>
<dbReference type="GO" id="GO:0006491">
    <property type="term" value="P:N-glycan processing"/>
    <property type="evidence" value="ECO:0007669"/>
    <property type="project" value="TreeGrafter"/>
</dbReference>
<evidence type="ECO:0000256" key="1">
    <source>
        <dbReference type="ARBA" id="ARBA00023157"/>
    </source>
</evidence>
<feature type="coiled-coil region" evidence="2">
    <location>
        <begin position="502"/>
        <end position="536"/>
    </location>
</feature>
<dbReference type="InterPro" id="IPR028146">
    <property type="entry name" value="PRKCSH_N"/>
</dbReference>
<feature type="domain" description="Glucosidase II beta subunit N-terminal" evidence="4">
    <location>
        <begin position="360"/>
        <end position="527"/>
    </location>
</feature>
<dbReference type="CDD" id="cd00112">
    <property type="entry name" value="LDLa"/>
    <property type="match status" value="1"/>
</dbReference>
<feature type="compositionally biased region" description="Basic residues" evidence="3">
    <location>
        <begin position="29"/>
        <end position="38"/>
    </location>
</feature>
<dbReference type="InterPro" id="IPR039794">
    <property type="entry name" value="Gtb1-like"/>
</dbReference>
<feature type="region of interest" description="Disordered" evidence="3">
    <location>
        <begin position="1"/>
        <end position="51"/>
    </location>
</feature>
<evidence type="ECO:0000313" key="5">
    <source>
        <dbReference type="EMBL" id="THH04769.1"/>
    </source>
</evidence>